<dbReference type="EMBL" id="BMEG01000001">
    <property type="protein sequence ID" value="GGD51032.1"/>
    <property type="molecule type" value="Genomic_DNA"/>
</dbReference>
<evidence type="ECO:0000313" key="3">
    <source>
        <dbReference type="Proteomes" id="UP000597138"/>
    </source>
</evidence>
<name>A0ABQ1QXJ8_9BURK</name>
<feature type="transmembrane region" description="Helical" evidence="1">
    <location>
        <begin position="171"/>
        <end position="190"/>
    </location>
</feature>
<sequence>MDRASLEDKLWVASFIAAVGSDVLSGVIRYYTSMAGVPQAAYLPKLLMLAWVMYTLIRRPRASHALIALYMLAESCVSLSHGVAPEAVGFWLWTVMPMLFALTATPQALAYLNGRVATTGLAVLAALCGIGILANTFMTMPWVGVSVSVGGHNVRAAVASYVGIASRLSGFGRDSASTGLMAGLLTAWLLMRTDKRWLQCVLLVCAGAAIHATTNKTAPVSLAIVVVAHCFFSTMTIKRACLWAAGIAIAFPFVSYIATLMFNLSGTGFTTLASFQDRMFNTWPVIMEGLLKNNRIWLGLGPGGFGSATTYYESAFGFNVAYADNSLLYAMANFGIVGALLLVAFFVRLMMRAPTDDRPTWAMLLYLLFSCATTDTFESIGCLLFFGVTLSYLRENAAFMQPVIWRMPARFTPANWRARATVIDAPHDGLRGL</sequence>
<keyword evidence="3" id="KW-1185">Reference proteome</keyword>
<dbReference type="Proteomes" id="UP000597138">
    <property type="component" value="Unassembled WGS sequence"/>
</dbReference>
<feature type="transmembrane region" description="Helical" evidence="1">
    <location>
        <begin position="327"/>
        <end position="351"/>
    </location>
</feature>
<reference evidence="3" key="1">
    <citation type="journal article" date="2019" name="Int. J. Syst. Evol. Microbiol.">
        <title>The Global Catalogue of Microorganisms (GCM) 10K type strain sequencing project: providing services to taxonomists for standard genome sequencing and annotation.</title>
        <authorList>
            <consortium name="The Broad Institute Genomics Platform"/>
            <consortium name="The Broad Institute Genome Sequencing Center for Infectious Disease"/>
            <person name="Wu L."/>
            <person name="Ma J."/>
        </authorList>
    </citation>
    <scope>NUCLEOTIDE SEQUENCE [LARGE SCALE GENOMIC DNA]</scope>
    <source>
        <strain evidence="3">CGMCC 1.11013</strain>
    </source>
</reference>
<feature type="transmembrane region" description="Helical" evidence="1">
    <location>
        <begin position="119"/>
        <end position="138"/>
    </location>
</feature>
<feature type="transmembrane region" description="Helical" evidence="1">
    <location>
        <begin position="363"/>
        <end position="386"/>
    </location>
</feature>
<protein>
    <submittedName>
        <fullName evidence="2">Membrane protein</fullName>
    </submittedName>
</protein>
<keyword evidence="1" id="KW-0472">Membrane</keyword>
<feature type="transmembrane region" description="Helical" evidence="1">
    <location>
        <begin position="12"/>
        <end position="31"/>
    </location>
</feature>
<keyword evidence="1" id="KW-1133">Transmembrane helix</keyword>
<feature type="transmembrane region" description="Helical" evidence="1">
    <location>
        <begin position="242"/>
        <end position="262"/>
    </location>
</feature>
<feature type="transmembrane region" description="Helical" evidence="1">
    <location>
        <begin position="90"/>
        <end position="112"/>
    </location>
</feature>
<gene>
    <name evidence="2" type="ORF">GCM10010985_00910</name>
</gene>
<proteinExistence type="predicted"/>
<feature type="transmembrane region" description="Helical" evidence="1">
    <location>
        <begin position="64"/>
        <end position="84"/>
    </location>
</feature>
<organism evidence="2 3">
    <name type="scientific">Caballeronia grimmiae</name>
    <dbReference type="NCBI Taxonomy" id="1071679"/>
    <lineage>
        <taxon>Bacteria</taxon>
        <taxon>Pseudomonadati</taxon>
        <taxon>Pseudomonadota</taxon>
        <taxon>Betaproteobacteria</taxon>
        <taxon>Burkholderiales</taxon>
        <taxon>Burkholderiaceae</taxon>
        <taxon>Caballeronia</taxon>
    </lineage>
</organism>
<keyword evidence="1" id="KW-0812">Transmembrane</keyword>
<accession>A0ABQ1QXJ8</accession>
<evidence type="ECO:0000256" key="1">
    <source>
        <dbReference type="SAM" id="Phobius"/>
    </source>
</evidence>
<evidence type="ECO:0000313" key="2">
    <source>
        <dbReference type="EMBL" id="GGD51032.1"/>
    </source>
</evidence>
<comment type="caution">
    <text evidence="2">The sequence shown here is derived from an EMBL/GenBank/DDBJ whole genome shotgun (WGS) entry which is preliminary data.</text>
</comment>